<keyword evidence="2" id="KW-1185">Reference proteome</keyword>
<gene>
    <name evidence="1" type="ORF">PHMEG_0009081</name>
</gene>
<reference evidence="2" key="1">
    <citation type="submission" date="2017-03" db="EMBL/GenBank/DDBJ databases">
        <title>Phytopthora megakarya and P. palmivora, two closely related causual agents of cacao black pod achieved similar genome size and gene model numbers by different mechanisms.</title>
        <authorList>
            <person name="Ali S."/>
            <person name="Shao J."/>
            <person name="Larry D.J."/>
            <person name="Kronmiller B."/>
            <person name="Shen D."/>
            <person name="Strem M.D."/>
            <person name="Melnick R.L."/>
            <person name="Guiltinan M.J."/>
            <person name="Tyler B.M."/>
            <person name="Meinhardt L.W."/>
            <person name="Bailey B.A."/>
        </authorList>
    </citation>
    <scope>NUCLEOTIDE SEQUENCE [LARGE SCALE GENOMIC DNA]</scope>
    <source>
        <strain evidence="2">zdho120</strain>
    </source>
</reference>
<dbReference type="AlphaFoldDB" id="A0A225WHM7"/>
<proteinExistence type="predicted"/>
<comment type="caution">
    <text evidence="1">The sequence shown here is derived from an EMBL/GenBank/DDBJ whole genome shotgun (WGS) entry which is preliminary data.</text>
</comment>
<sequence length="78" mass="8219">MCILESRLPCLMGTNSGLSANVGGGAVNSVIFKDCQTLANSSGFYVGAAKSVVRGRRVGYINYSADRQMLLCGVVEKI</sequence>
<accession>A0A225WHM7</accession>
<dbReference type="EMBL" id="NBNE01000825">
    <property type="protein sequence ID" value="OWZ17032.1"/>
    <property type="molecule type" value="Genomic_DNA"/>
</dbReference>
<protein>
    <submittedName>
        <fullName evidence="1">Uncharacterized protein</fullName>
    </submittedName>
</protein>
<name>A0A225WHM7_9STRA</name>
<evidence type="ECO:0000313" key="1">
    <source>
        <dbReference type="EMBL" id="OWZ17032.1"/>
    </source>
</evidence>
<dbReference type="Proteomes" id="UP000198211">
    <property type="component" value="Unassembled WGS sequence"/>
</dbReference>
<organism evidence="1 2">
    <name type="scientific">Phytophthora megakarya</name>
    <dbReference type="NCBI Taxonomy" id="4795"/>
    <lineage>
        <taxon>Eukaryota</taxon>
        <taxon>Sar</taxon>
        <taxon>Stramenopiles</taxon>
        <taxon>Oomycota</taxon>
        <taxon>Peronosporomycetes</taxon>
        <taxon>Peronosporales</taxon>
        <taxon>Peronosporaceae</taxon>
        <taxon>Phytophthora</taxon>
    </lineage>
</organism>
<evidence type="ECO:0000313" key="2">
    <source>
        <dbReference type="Proteomes" id="UP000198211"/>
    </source>
</evidence>